<sequence>LEAVSNLEEQHGKAREEAEEARDAAEASLGRLGIELVRLQSREAILLEECAARRSSEAERAKQSQDLRFLRQSAASEKQRHEEVEALGRERLEEMRREVTKTRSEVEELREEQRSGEQKWRKLRALERENRQLREKQLQLQSAEGDLRSLRGELQDALAKGLGASSGAVEPLEPSLCGLPELRQQLSRHPWRLDVENRQALEARLGMTTAQLLPFLSSRLGDGAVAVGLAPSGKVFLGPKLQLPGRQLEATQTLLAQMFAAGEAMDAFVCRKPPLGASRNLLRQLWNFPDVRWMGGDAHSMDSLLSGCSGDLRLIDVIGAGHG</sequence>
<dbReference type="Proteomes" id="UP001152797">
    <property type="component" value="Unassembled WGS sequence"/>
</dbReference>
<dbReference type="AlphaFoldDB" id="A0A9P1CCG3"/>
<keyword evidence="1" id="KW-0175">Coiled coil</keyword>
<evidence type="ECO:0000313" key="4">
    <source>
        <dbReference type="EMBL" id="CAL4776382.1"/>
    </source>
</evidence>
<name>A0A9P1CCG3_9DINO</name>
<evidence type="ECO:0000256" key="2">
    <source>
        <dbReference type="SAM" id="MobiDB-lite"/>
    </source>
</evidence>
<reference evidence="4 5" key="2">
    <citation type="submission" date="2024-05" db="EMBL/GenBank/DDBJ databases">
        <authorList>
            <person name="Chen Y."/>
            <person name="Shah S."/>
            <person name="Dougan E. K."/>
            <person name="Thang M."/>
            <person name="Chan C."/>
        </authorList>
    </citation>
    <scope>NUCLEOTIDE SEQUENCE [LARGE SCALE GENOMIC DNA]</scope>
</reference>
<protein>
    <submittedName>
        <fullName evidence="3">Uncharacterized protein</fullName>
    </submittedName>
</protein>
<organism evidence="3">
    <name type="scientific">Cladocopium goreaui</name>
    <dbReference type="NCBI Taxonomy" id="2562237"/>
    <lineage>
        <taxon>Eukaryota</taxon>
        <taxon>Sar</taxon>
        <taxon>Alveolata</taxon>
        <taxon>Dinophyceae</taxon>
        <taxon>Suessiales</taxon>
        <taxon>Symbiodiniaceae</taxon>
        <taxon>Cladocopium</taxon>
    </lineage>
</organism>
<feature type="coiled-coil region" evidence="1">
    <location>
        <begin position="89"/>
        <end position="160"/>
    </location>
</feature>
<accession>A0A9P1CCG3</accession>
<gene>
    <name evidence="3" type="ORF">C1SCF055_LOCUS16166</name>
</gene>
<keyword evidence="5" id="KW-1185">Reference proteome</keyword>
<feature type="compositionally biased region" description="Basic and acidic residues" evidence="2">
    <location>
        <begin position="8"/>
        <end position="25"/>
    </location>
</feature>
<dbReference type="EMBL" id="CAMXCT020001333">
    <property type="protein sequence ID" value="CAL1142445.1"/>
    <property type="molecule type" value="Genomic_DNA"/>
</dbReference>
<dbReference type="EMBL" id="CAMXCT030001333">
    <property type="protein sequence ID" value="CAL4776382.1"/>
    <property type="molecule type" value="Genomic_DNA"/>
</dbReference>
<proteinExistence type="predicted"/>
<feature type="region of interest" description="Disordered" evidence="2">
    <location>
        <begin position="1"/>
        <end position="25"/>
    </location>
</feature>
<dbReference type="OrthoDB" id="414540at2759"/>
<reference evidence="3" key="1">
    <citation type="submission" date="2022-10" db="EMBL/GenBank/DDBJ databases">
        <authorList>
            <person name="Chen Y."/>
            <person name="Dougan E. K."/>
            <person name="Chan C."/>
            <person name="Rhodes N."/>
            <person name="Thang M."/>
        </authorList>
    </citation>
    <scope>NUCLEOTIDE SEQUENCE</scope>
</reference>
<evidence type="ECO:0000256" key="1">
    <source>
        <dbReference type="SAM" id="Coils"/>
    </source>
</evidence>
<feature type="non-terminal residue" evidence="3">
    <location>
        <position position="323"/>
    </location>
</feature>
<dbReference type="EMBL" id="CAMXCT010001333">
    <property type="protein sequence ID" value="CAI3989070.1"/>
    <property type="molecule type" value="Genomic_DNA"/>
</dbReference>
<evidence type="ECO:0000313" key="5">
    <source>
        <dbReference type="Proteomes" id="UP001152797"/>
    </source>
</evidence>
<comment type="caution">
    <text evidence="3">The sequence shown here is derived from an EMBL/GenBank/DDBJ whole genome shotgun (WGS) entry which is preliminary data.</text>
</comment>
<evidence type="ECO:0000313" key="3">
    <source>
        <dbReference type="EMBL" id="CAI3989070.1"/>
    </source>
</evidence>